<keyword evidence="6" id="KW-0175">Coiled coil</keyword>
<evidence type="ECO:0000256" key="7">
    <source>
        <dbReference type="SAM" id="MobiDB-lite"/>
    </source>
</evidence>
<reference evidence="9 10" key="1">
    <citation type="submission" date="2020-09" db="EMBL/GenBank/DDBJ databases">
        <title>De no assembly of potato wild relative species, Solanum commersonii.</title>
        <authorList>
            <person name="Cho K."/>
        </authorList>
    </citation>
    <scope>NUCLEOTIDE SEQUENCE [LARGE SCALE GENOMIC DNA]</scope>
    <source>
        <strain evidence="9">LZ3.2</strain>
        <tissue evidence="9">Leaf</tissue>
    </source>
</reference>
<dbReference type="InterPro" id="IPR002100">
    <property type="entry name" value="TF_MADSbox"/>
</dbReference>
<organism evidence="9 10">
    <name type="scientific">Solanum commersonii</name>
    <name type="common">Commerson's wild potato</name>
    <name type="synonym">Commerson's nightshade</name>
    <dbReference type="NCBI Taxonomy" id="4109"/>
    <lineage>
        <taxon>Eukaryota</taxon>
        <taxon>Viridiplantae</taxon>
        <taxon>Streptophyta</taxon>
        <taxon>Embryophyta</taxon>
        <taxon>Tracheophyta</taxon>
        <taxon>Spermatophyta</taxon>
        <taxon>Magnoliopsida</taxon>
        <taxon>eudicotyledons</taxon>
        <taxon>Gunneridae</taxon>
        <taxon>Pentapetalae</taxon>
        <taxon>asterids</taxon>
        <taxon>lamiids</taxon>
        <taxon>Solanales</taxon>
        <taxon>Solanaceae</taxon>
        <taxon>Solanoideae</taxon>
        <taxon>Solaneae</taxon>
        <taxon>Solanum</taxon>
    </lineage>
</organism>
<dbReference type="Gene3D" id="3.40.1810.10">
    <property type="entry name" value="Transcription factor, MADS-box"/>
    <property type="match status" value="1"/>
</dbReference>
<name>A0A9J6AUH0_SOLCO</name>
<keyword evidence="10" id="KW-1185">Reference proteome</keyword>
<comment type="caution">
    <text evidence="9">The sequence shown here is derived from an EMBL/GenBank/DDBJ whole genome shotgun (WGS) entry which is preliminary data.</text>
</comment>
<keyword evidence="3" id="KW-0238">DNA-binding</keyword>
<dbReference type="SUPFAM" id="SSF55455">
    <property type="entry name" value="SRF-like"/>
    <property type="match status" value="1"/>
</dbReference>
<keyword evidence="5" id="KW-0539">Nucleus</keyword>
<gene>
    <name evidence="9" type="ORF">H5410_013294</name>
</gene>
<dbReference type="AlphaFoldDB" id="A0A9J6AUH0"/>
<evidence type="ECO:0000256" key="4">
    <source>
        <dbReference type="ARBA" id="ARBA00023163"/>
    </source>
</evidence>
<keyword evidence="4" id="KW-0804">Transcription</keyword>
<evidence type="ECO:0000313" key="10">
    <source>
        <dbReference type="Proteomes" id="UP000824120"/>
    </source>
</evidence>
<evidence type="ECO:0000256" key="2">
    <source>
        <dbReference type="ARBA" id="ARBA00023015"/>
    </source>
</evidence>
<feature type="region of interest" description="Disordered" evidence="7">
    <location>
        <begin position="137"/>
        <end position="160"/>
    </location>
</feature>
<dbReference type="GO" id="GO:0003677">
    <property type="term" value="F:DNA binding"/>
    <property type="evidence" value="ECO:0007669"/>
    <property type="project" value="UniProtKB-KW"/>
</dbReference>
<sequence length="160" mass="18824">MSNEERLENNTESSGGNTNNLLYKKIACFTKKAHELSTLCDAQLGIVIFSPIEEILWPTENQAKERFENYLSFDLDTRKINLETQESSLDKKMKAQEKNIRKMEQEMRRKKWSCCLMKLLMERAIWNSMLENLKKEDQPIKGNDNNIEEKNDSIPKNNYV</sequence>
<dbReference type="Proteomes" id="UP000824120">
    <property type="component" value="Chromosome 2"/>
</dbReference>
<dbReference type="Pfam" id="PF00319">
    <property type="entry name" value="SRF-TF"/>
    <property type="match status" value="1"/>
</dbReference>
<evidence type="ECO:0000256" key="5">
    <source>
        <dbReference type="ARBA" id="ARBA00023242"/>
    </source>
</evidence>
<evidence type="ECO:0000259" key="8">
    <source>
        <dbReference type="PROSITE" id="PS50066"/>
    </source>
</evidence>
<evidence type="ECO:0000256" key="3">
    <source>
        <dbReference type="ARBA" id="ARBA00023125"/>
    </source>
</evidence>
<dbReference type="PROSITE" id="PS50066">
    <property type="entry name" value="MADS_BOX_2"/>
    <property type="match status" value="1"/>
</dbReference>
<proteinExistence type="predicted"/>
<dbReference type="EMBL" id="JACXVP010000002">
    <property type="protein sequence ID" value="KAG5628076.1"/>
    <property type="molecule type" value="Genomic_DNA"/>
</dbReference>
<feature type="coiled-coil region" evidence="6">
    <location>
        <begin position="86"/>
        <end position="136"/>
    </location>
</feature>
<evidence type="ECO:0000256" key="6">
    <source>
        <dbReference type="SAM" id="Coils"/>
    </source>
</evidence>
<protein>
    <recommendedName>
        <fullName evidence="8">MADS-box domain-containing protein</fullName>
    </recommendedName>
</protein>
<evidence type="ECO:0000256" key="1">
    <source>
        <dbReference type="ARBA" id="ARBA00004123"/>
    </source>
</evidence>
<dbReference type="GO" id="GO:0005634">
    <property type="term" value="C:nucleus"/>
    <property type="evidence" value="ECO:0007669"/>
    <property type="project" value="UniProtKB-SubCell"/>
</dbReference>
<keyword evidence="2" id="KW-0805">Transcription regulation</keyword>
<dbReference type="OrthoDB" id="1272120at2759"/>
<comment type="subcellular location">
    <subcellularLocation>
        <location evidence="1">Nucleus</location>
    </subcellularLocation>
</comment>
<feature type="domain" description="MADS-box" evidence="8">
    <location>
        <begin position="24"/>
        <end position="50"/>
    </location>
</feature>
<evidence type="ECO:0000313" key="9">
    <source>
        <dbReference type="EMBL" id="KAG5628076.1"/>
    </source>
</evidence>
<dbReference type="InterPro" id="IPR036879">
    <property type="entry name" value="TF_MADSbox_sf"/>
</dbReference>
<dbReference type="GO" id="GO:0046983">
    <property type="term" value="F:protein dimerization activity"/>
    <property type="evidence" value="ECO:0007669"/>
    <property type="project" value="InterPro"/>
</dbReference>
<accession>A0A9J6AUH0</accession>